<gene>
    <name evidence="1" type="ORF">MNB_SV-9-779</name>
</gene>
<accession>A0A1W1C3V8</accession>
<evidence type="ECO:0000313" key="1">
    <source>
        <dbReference type="EMBL" id="SFV60433.1"/>
    </source>
</evidence>
<sequence>MPNNFEPIKIKKAKENLIKNLEIAKENKHIDEERQKHNIFMMIMQFWYRIFRH</sequence>
<protein>
    <submittedName>
        <fullName evidence="1">Uncharacterized protein</fullName>
    </submittedName>
</protein>
<dbReference type="EMBL" id="FPHG01000043">
    <property type="protein sequence ID" value="SFV60433.1"/>
    <property type="molecule type" value="Genomic_DNA"/>
</dbReference>
<proteinExistence type="predicted"/>
<name>A0A1W1C3V8_9ZZZZ</name>
<dbReference type="AlphaFoldDB" id="A0A1W1C3V8"/>
<organism evidence="1">
    <name type="scientific">hydrothermal vent metagenome</name>
    <dbReference type="NCBI Taxonomy" id="652676"/>
    <lineage>
        <taxon>unclassified sequences</taxon>
        <taxon>metagenomes</taxon>
        <taxon>ecological metagenomes</taxon>
    </lineage>
</organism>
<reference evidence="1" key="1">
    <citation type="submission" date="2016-10" db="EMBL/GenBank/DDBJ databases">
        <authorList>
            <person name="de Groot N.N."/>
        </authorList>
    </citation>
    <scope>NUCLEOTIDE SEQUENCE</scope>
</reference>